<evidence type="ECO:0000256" key="2">
    <source>
        <dbReference type="ARBA" id="ARBA00004613"/>
    </source>
</evidence>
<gene>
    <name evidence="8" type="ORF">K7G82_26495</name>
</gene>
<evidence type="ECO:0000256" key="1">
    <source>
        <dbReference type="ARBA" id="ARBA00001913"/>
    </source>
</evidence>
<comment type="cofactor">
    <cofactor evidence="1">
        <name>Ca(2+)</name>
        <dbReference type="ChEBI" id="CHEBI:29108"/>
    </cofactor>
</comment>
<dbReference type="RefSeq" id="WP_222992968.1">
    <property type="nucleotide sequence ID" value="NZ_JAINVV010000013.1"/>
</dbReference>
<protein>
    <submittedName>
        <fullName evidence="8">M10 family metallopeptidase C-terminal domain-containing protein</fullName>
    </submittedName>
</protein>
<dbReference type="InterPro" id="IPR018511">
    <property type="entry name" value="Hemolysin-typ_Ca-bd_CS"/>
</dbReference>
<dbReference type="CDD" id="cd04277">
    <property type="entry name" value="ZnMc_serralysin_like"/>
    <property type="match status" value="1"/>
</dbReference>
<name>A0ABS7PWZ0_9SPHN</name>
<dbReference type="InterPro" id="IPR024079">
    <property type="entry name" value="MetalloPept_cat_dom_sf"/>
</dbReference>
<evidence type="ECO:0000256" key="3">
    <source>
        <dbReference type="ARBA" id="ARBA00009490"/>
    </source>
</evidence>
<dbReference type="InterPro" id="IPR050557">
    <property type="entry name" value="RTX_toxin/Mannuronan_C5-epim"/>
</dbReference>
<evidence type="ECO:0000256" key="4">
    <source>
        <dbReference type="ARBA" id="ARBA00022525"/>
    </source>
</evidence>
<reference evidence="8 9" key="1">
    <citation type="submission" date="2021-08" db="EMBL/GenBank/DDBJ databases">
        <authorList>
            <person name="Tuo L."/>
        </authorList>
    </citation>
    <scope>NUCLEOTIDE SEQUENCE [LARGE SCALE GENOMIC DNA]</scope>
    <source>
        <strain evidence="8 9">JCM 31229</strain>
    </source>
</reference>
<dbReference type="InterPro" id="IPR011049">
    <property type="entry name" value="Serralysin-like_metalloprot_C"/>
</dbReference>
<evidence type="ECO:0000256" key="5">
    <source>
        <dbReference type="ARBA" id="ARBA00022729"/>
    </source>
</evidence>
<sequence length="1100" mass="111433">MSTTAENFTPATDNPFILALAAGVRYNNAGPVTYYIAPSDHDNNGVNDWDQDGAGDGLRAAVASWASVIDLDFTEVFSASEANWVERVLTPYSFGATAYHYYPSSFVGVYGGGYDLLPNSDPGDSRVGGEYFRILLHELGHGLGLDHTHDGGSGDVYFPGASGPQDRGSFDLNTDAYSVMSYVGDHQSRFGLSYSVEWGYIGGPMAFDIAAAQAIYGANMATGAGDDIYDLPATNGIGTYFWCIWDAGGNDTVRYQGAAASVIDLRAATLQVAPGGGGYFSQATGIIGGFSIANGVVIENAVGGSGDDLITGNQAGNTIDGGDGADTIIGGAGADTLRGGNGADVFLFQGAGDSTQAAPDRIVDFTPGVDTIDLRLTGATGFSVSAEGGATRLNATTANGVLSILVDGSFTLEQLLPGAIAATVDGNGGNPVAGTAGADIVFGMAGADSIQGGDGGDFIVGGEGSDSLEGGAGADTIHGGNGMDDLFDMNGHDFISGGDGDDLLFGELGNDTLLGGAGDDGLFGGYGDDRLDPGSGKATVDGGAGTDTLALTDWAPDSHEAWLVRTDQYHGEILRNGVSLIEFTSIERFDLVMGNGNDFFVGTLEGDSTVRAGAGNDLLYGIFGKDHFMGEAGNDTLDGGSGDDWLEGGDGDDVLVGGAGNDSIDGGAGADRAEFTDVLADCVISFDGDVCVVETKNQGVDRLANVETAVFAGVAKTMAELRTLAVDRTAPALATISPSDAAVGVVVNANIVAQFDEAIARGAGTVVLRRDDGTMVETFDIATSGRILVSGSMLVVDPTQELAAGTRYTVSIAAGAIRDLSGNDYAGLTGYDFTTEAAVRSSRLIAPGKFVGSWGGGDSDIFGTRAGFQEITILDRPGAVALDGSFSGGGDLVRLHGNAADYVVSVGGSNAILSDGDTEIAIPVGTVGTALLFDDGLRTLVYADGAVRVGGQVIGSALSLLSAAAESGPAPTGSDPNMLGRVVIGAGESVSVSGNVEIFGSRGQETIEILGGRANLDGSFSAGGDIIIVNEAATSFTARVAGSLAVLVSDDIELLVPIGIVGATLRFADGDRILIYDGAVKVGDQAIGSTPIHLLADGFA</sequence>
<dbReference type="InterPro" id="IPR006026">
    <property type="entry name" value="Peptidase_Metallo"/>
</dbReference>
<keyword evidence="6" id="KW-0677">Repeat</keyword>
<comment type="similarity">
    <text evidence="3">Belongs to the peptidase M10B family.</text>
</comment>
<keyword evidence="9" id="KW-1185">Reference proteome</keyword>
<dbReference type="InterPro" id="IPR001343">
    <property type="entry name" value="Hemolysn_Ca-bd"/>
</dbReference>
<dbReference type="EMBL" id="JAINVV010000013">
    <property type="protein sequence ID" value="MBY8825879.1"/>
    <property type="molecule type" value="Genomic_DNA"/>
</dbReference>
<dbReference type="Proteomes" id="UP000706039">
    <property type="component" value="Unassembled WGS sequence"/>
</dbReference>
<dbReference type="PRINTS" id="PR00313">
    <property type="entry name" value="CABNDNGRPT"/>
</dbReference>
<accession>A0ABS7PWZ0</accession>
<comment type="caution">
    <text evidence="8">The sequence shown here is derived from an EMBL/GenBank/DDBJ whole genome shotgun (WGS) entry which is preliminary data.</text>
</comment>
<dbReference type="InterPro" id="IPR013858">
    <property type="entry name" value="Peptidase_M10B_C"/>
</dbReference>
<organism evidence="8 9">
    <name type="scientific">Sphingomonas colocasiae</name>
    <dbReference type="NCBI Taxonomy" id="1848973"/>
    <lineage>
        <taxon>Bacteria</taxon>
        <taxon>Pseudomonadati</taxon>
        <taxon>Pseudomonadota</taxon>
        <taxon>Alphaproteobacteria</taxon>
        <taxon>Sphingomonadales</taxon>
        <taxon>Sphingomonadaceae</taxon>
        <taxon>Sphingomonas</taxon>
    </lineage>
</organism>
<dbReference type="PANTHER" id="PTHR38340:SF1">
    <property type="entry name" value="S-LAYER PROTEIN"/>
    <property type="match status" value="1"/>
</dbReference>
<dbReference type="Pfam" id="PF00353">
    <property type="entry name" value="HemolysinCabind"/>
    <property type="match status" value="6"/>
</dbReference>
<dbReference type="PROSITE" id="PS00330">
    <property type="entry name" value="HEMOLYSIN_CALCIUM"/>
    <property type="match status" value="5"/>
</dbReference>
<dbReference type="InterPro" id="IPR034033">
    <property type="entry name" value="Serralysin-like"/>
</dbReference>
<proteinExistence type="inferred from homology"/>
<keyword evidence="5" id="KW-0732">Signal</keyword>
<dbReference type="Gene3D" id="3.40.390.10">
    <property type="entry name" value="Collagenase (Catalytic Domain)"/>
    <property type="match status" value="1"/>
</dbReference>
<dbReference type="Gene3D" id="2.150.10.10">
    <property type="entry name" value="Serralysin-like metalloprotease, C-terminal"/>
    <property type="match status" value="4"/>
</dbReference>
<evidence type="ECO:0000313" key="8">
    <source>
        <dbReference type="EMBL" id="MBY8825879.1"/>
    </source>
</evidence>
<evidence type="ECO:0000259" key="7">
    <source>
        <dbReference type="SMART" id="SM00235"/>
    </source>
</evidence>
<dbReference type="SUPFAM" id="SSF51120">
    <property type="entry name" value="beta-Roll"/>
    <property type="match status" value="4"/>
</dbReference>
<dbReference type="PANTHER" id="PTHR38340">
    <property type="entry name" value="S-LAYER PROTEIN"/>
    <property type="match status" value="1"/>
</dbReference>
<evidence type="ECO:0000313" key="9">
    <source>
        <dbReference type="Proteomes" id="UP000706039"/>
    </source>
</evidence>
<keyword evidence="4" id="KW-0964">Secreted</keyword>
<dbReference type="InterPro" id="IPR032812">
    <property type="entry name" value="SbsA_Ig"/>
</dbReference>
<dbReference type="SUPFAM" id="SSF55486">
    <property type="entry name" value="Metalloproteases ('zincins'), catalytic domain"/>
    <property type="match status" value="1"/>
</dbReference>
<dbReference type="Pfam" id="PF08548">
    <property type="entry name" value="Peptidase_M10_C"/>
    <property type="match status" value="1"/>
</dbReference>
<dbReference type="Pfam" id="PF13205">
    <property type="entry name" value="Big_5"/>
    <property type="match status" value="1"/>
</dbReference>
<evidence type="ECO:0000256" key="6">
    <source>
        <dbReference type="ARBA" id="ARBA00022737"/>
    </source>
</evidence>
<dbReference type="SMART" id="SM00235">
    <property type="entry name" value="ZnMc"/>
    <property type="match status" value="1"/>
</dbReference>
<comment type="subcellular location">
    <subcellularLocation>
        <location evidence="2">Secreted</location>
    </subcellularLocation>
</comment>
<feature type="domain" description="Peptidase metallopeptidase" evidence="7">
    <location>
        <begin position="22"/>
        <end position="185"/>
    </location>
</feature>